<protein>
    <submittedName>
        <fullName evidence="2">Uncharacterized protein</fullName>
    </submittedName>
</protein>
<dbReference type="Proteomes" id="UP001172159">
    <property type="component" value="Unassembled WGS sequence"/>
</dbReference>
<dbReference type="EMBL" id="JAUKTV010000002">
    <property type="protein sequence ID" value="KAK0744434.1"/>
    <property type="molecule type" value="Genomic_DNA"/>
</dbReference>
<sequence>MLEQPQAKDDFTPAVPPLFMQALSVVPFLRKAQRYSVVHLVKNCSSRFPSVIFLHISCAWWRSFSEVGSDREILRSAMESRQTTSGNPSSGFRHARLPAGHSAEWLANSSSSEISRTQPSITPSTTPLYGGVRVDNY</sequence>
<gene>
    <name evidence="2" type="ORF">B0T21DRAFT_88362</name>
</gene>
<organism evidence="2 3">
    <name type="scientific">Apiosordaria backusii</name>
    <dbReference type="NCBI Taxonomy" id="314023"/>
    <lineage>
        <taxon>Eukaryota</taxon>
        <taxon>Fungi</taxon>
        <taxon>Dikarya</taxon>
        <taxon>Ascomycota</taxon>
        <taxon>Pezizomycotina</taxon>
        <taxon>Sordariomycetes</taxon>
        <taxon>Sordariomycetidae</taxon>
        <taxon>Sordariales</taxon>
        <taxon>Lasiosphaeriaceae</taxon>
        <taxon>Apiosordaria</taxon>
    </lineage>
</organism>
<proteinExistence type="predicted"/>
<feature type="region of interest" description="Disordered" evidence="1">
    <location>
        <begin position="114"/>
        <end position="137"/>
    </location>
</feature>
<evidence type="ECO:0000313" key="3">
    <source>
        <dbReference type="Proteomes" id="UP001172159"/>
    </source>
</evidence>
<reference evidence="2" key="1">
    <citation type="submission" date="2023-06" db="EMBL/GenBank/DDBJ databases">
        <title>Genome-scale phylogeny and comparative genomics of the fungal order Sordariales.</title>
        <authorList>
            <consortium name="Lawrence Berkeley National Laboratory"/>
            <person name="Hensen N."/>
            <person name="Bonometti L."/>
            <person name="Westerberg I."/>
            <person name="Brannstrom I.O."/>
            <person name="Guillou S."/>
            <person name="Cros-Aarteil S."/>
            <person name="Calhoun S."/>
            <person name="Haridas S."/>
            <person name="Kuo A."/>
            <person name="Mondo S."/>
            <person name="Pangilinan J."/>
            <person name="Riley R."/>
            <person name="Labutti K."/>
            <person name="Andreopoulos B."/>
            <person name="Lipzen A."/>
            <person name="Chen C."/>
            <person name="Yanf M."/>
            <person name="Daum C."/>
            <person name="Ng V."/>
            <person name="Clum A."/>
            <person name="Steindorff A."/>
            <person name="Ohm R."/>
            <person name="Martin F."/>
            <person name="Silar P."/>
            <person name="Natvig D."/>
            <person name="Lalanne C."/>
            <person name="Gautier V."/>
            <person name="Ament-Velasquez S.L."/>
            <person name="Kruys A."/>
            <person name="Hutchinson M.I."/>
            <person name="Powell A.J."/>
            <person name="Barry K."/>
            <person name="Miller A.N."/>
            <person name="Grigoriev I.V."/>
            <person name="Debuchy R."/>
            <person name="Gladieux P."/>
            <person name="Thoren M.H."/>
            <person name="Johannesson H."/>
        </authorList>
    </citation>
    <scope>NUCLEOTIDE SEQUENCE</scope>
    <source>
        <strain evidence="2">CBS 540.89</strain>
    </source>
</reference>
<evidence type="ECO:0000256" key="1">
    <source>
        <dbReference type="SAM" id="MobiDB-lite"/>
    </source>
</evidence>
<comment type="caution">
    <text evidence="2">The sequence shown here is derived from an EMBL/GenBank/DDBJ whole genome shotgun (WGS) entry which is preliminary data.</text>
</comment>
<accession>A0AA40K3D2</accession>
<keyword evidence="3" id="KW-1185">Reference proteome</keyword>
<evidence type="ECO:0000313" key="2">
    <source>
        <dbReference type="EMBL" id="KAK0744434.1"/>
    </source>
</evidence>
<dbReference type="AlphaFoldDB" id="A0AA40K3D2"/>
<name>A0AA40K3D2_9PEZI</name>
<feature type="compositionally biased region" description="Polar residues" evidence="1">
    <location>
        <begin position="114"/>
        <end position="127"/>
    </location>
</feature>